<dbReference type="CAZy" id="GH53">
    <property type="family name" value="Glycoside Hydrolase Family 53"/>
</dbReference>
<feature type="region of interest" description="Disordered" evidence="7">
    <location>
        <begin position="302"/>
        <end position="322"/>
    </location>
</feature>
<keyword evidence="4 6" id="KW-0378">Hydrolase</keyword>
<evidence type="ECO:0000256" key="5">
    <source>
        <dbReference type="ARBA" id="ARBA00023295"/>
    </source>
</evidence>
<dbReference type="GO" id="GO:0015926">
    <property type="term" value="F:glucosidase activity"/>
    <property type="evidence" value="ECO:0007669"/>
    <property type="project" value="InterPro"/>
</dbReference>
<evidence type="ECO:0000313" key="8">
    <source>
        <dbReference type="EMBL" id="CAR57262.1"/>
    </source>
</evidence>
<comment type="similarity">
    <text evidence="2 6">Belongs to the glycosyl hydrolase 53 family.</text>
</comment>
<reference evidence="8 9" key="1">
    <citation type="journal article" date="2009" name="J. Bacteriol.">
        <title>The genome of Burkholderia cenocepacia J2315, an epidemic pathogen of cystic fibrosis patients.</title>
        <authorList>
            <person name="Holden M.T."/>
            <person name="Seth-Smith H.M."/>
            <person name="Crossman L.C."/>
            <person name="Sebaihia M."/>
            <person name="Bentley S.D."/>
            <person name="Cerdeno-Tarraga A.M."/>
            <person name="Thomson N.R."/>
            <person name="Bason N."/>
            <person name="Quail M.A."/>
            <person name="Sharp S."/>
            <person name="Cherevach I."/>
            <person name="Churcher C."/>
            <person name="Goodhead I."/>
            <person name="Hauser H."/>
            <person name="Holroyd N."/>
            <person name="Mungall K."/>
            <person name="Scott P."/>
            <person name="Walker D."/>
            <person name="White B."/>
            <person name="Rose H."/>
            <person name="Iversen P."/>
            <person name="Mil-Homens D."/>
            <person name="Rocha E.P."/>
            <person name="Fialho A.M."/>
            <person name="Baldwin A."/>
            <person name="Dowson C."/>
            <person name="Barrell B.G."/>
            <person name="Govan J.R."/>
            <person name="Vandamme P."/>
            <person name="Hart C.A."/>
            <person name="Mahenthiralingam E."/>
            <person name="Parkhill J."/>
        </authorList>
    </citation>
    <scope>NUCLEOTIDE SEQUENCE [LARGE SCALE GENOMIC DNA]</scope>
    <source>
        <strain evidence="9">ATCC BAA-245 / DSM 16553 / LMG 16656 / NCTC 13227 / J2315 / CF5610</strain>
    </source>
</reference>
<evidence type="ECO:0000313" key="9">
    <source>
        <dbReference type="Proteomes" id="UP000001035"/>
    </source>
</evidence>
<comment type="catalytic activity">
    <reaction evidence="1 6">
        <text>The enzyme specifically hydrolyzes (1-&gt;4)-beta-D-galactosidic linkages in type I arabinogalactans.</text>
        <dbReference type="EC" id="3.2.1.89"/>
    </reaction>
</comment>
<dbReference type="SUPFAM" id="SSF51445">
    <property type="entry name" value="(Trans)glycosidases"/>
    <property type="match status" value="1"/>
</dbReference>
<dbReference type="InterPro" id="IPR011683">
    <property type="entry name" value="Glyco_hydro_53"/>
</dbReference>
<dbReference type="AlphaFoldDB" id="B4EQ96"/>
<keyword evidence="6" id="KW-0732">Signal</keyword>
<dbReference type="Proteomes" id="UP000001035">
    <property type="component" value="Chromosome 3"/>
</dbReference>
<evidence type="ECO:0000256" key="6">
    <source>
        <dbReference type="RuleBase" id="RU361192"/>
    </source>
</evidence>
<dbReference type="Gene3D" id="3.20.20.80">
    <property type="entry name" value="Glycosidases"/>
    <property type="match status" value="1"/>
</dbReference>
<evidence type="ECO:0000256" key="2">
    <source>
        <dbReference type="ARBA" id="ARBA00010687"/>
    </source>
</evidence>
<dbReference type="EMBL" id="AM747722">
    <property type="protein sequence ID" value="CAR57262.1"/>
    <property type="molecule type" value="Genomic_DNA"/>
</dbReference>
<keyword evidence="9" id="KW-1185">Reference proteome</keyword>
<accession>B4EQ96</accession>
<evidence type="ECO:0000256" key="1">
    <source>
        <dbReference type="ARBA" id="ARBA00001695"/>
    </source>
</evidence>
<evidence type="ECO:0000256" key="7">
    <source>
        <dbReference type="SAM" id="MobiDB-lite"/>
    </source>
</evidence>
<evidence type="ECO:0000256" key="3">
    <source>
        <dbReference type="ARBA" id="ARBA00012556"/>
    </source>
</evidence>
<feature type="compositionally biased region" description="Polar residues" evidence="7">
    <location>
        <begin position="302"/>
        <end position="319"/>
    </location>
</feature>
<organism evidence="8 9">
    <name type="scientific">Burkholderia cenocepacia (strain ATCC BAA-245 / DSM 16553 / LMG 16656 / NCTC 13227 / J2315 / CF5610)</name>
    <name type="common">Burkholderia cepacia (strain J2315)</name>
    <dbReference type="NCBI Taxonomy" id="216591"/>
    <lineage>
        <taxon>Bacteria</taxon>
        <taxon>Pseudomonadati</taxon>
        <taxon>Pseudomonadota</taxon>
        <taxon>Betaproteobacteria</taxon>
        <taxon>Burkholderiales</taxon>
        <taxon>Burkholderiaceae</taxon>
        <taxon>Burkholderia</taxon>
        <taxon>Burkholderia cepacia complex</taxon>
    </lineage>
</organism>
<dbReference type="Pfam" id="PF07745">
    <property type="entry name" value="Glyco_hydro_53"/>
    <property type="match status" value="1"/>
</dbReference>
<name>B4EQ96_BURCJ</name>
<dbReference type="EC" id="3.2.1.89" evidence="3 6"/>
<dbReference type="KEGG" id="bcj:BCAS0330"/>
<protein>
    <recommendedName>
        <fullName evidence="3 6">Arabinogalactan endo-beta-1,4-galactanase</fullName>
        <ecNumber evidence="3 6">3.2.1.89</ecNumber>
    </recommendedName>
</protein>
<dbReference type="HOGENOM" id="CLU_011259_2_1_4"/>
<dbReference type="PROSITE" id="PS51318">
    <property type="entry name" value="TAT"/>
    <property type="match status" value="1"/>
</dbReference>
<dbReference type="InterPro" id="IPR006311">
    <property type="entry name" value="TAT_signal"/>
</dbReference>
<dbReference type="GO" id="GO:0045490">
    <property type="term" value="P:pectin catabolic process"/>
    <property type="evidence" value="ECO:0007669"/>
    <property type="project" value="TreeGrafter"/>
</dbReference>
<dbReference type="PANTHER" id="PTHR34983:SF1">
    <property type="entry name" value="ARABINOGALACTAN ENDO-BETA-1,4-GALACTANASE A"/>
    <property type="match status" value="1"/>
</dbReference>
<dbReference type="InterPro" id="IPR017853">
    <property type="entry name" value="GH"/>
</dbReference>
<dbReference type="PANTHER" id="PTHR34983">
    <property type="entry name" value="ARABINOGALACTAN ENDO-BETA-1,4-GALACTANASE A"/>
    <property type="match status" value="1"/>
</dbReference>
<evidence type="ECO:0000256" key="4">
    <source>
        <dbReference type="ARBA" id="ARBA00022801"/>
    </source>
</evidence>
<dbReference type="eggNOG" id="COG3867">
    <property type="taxonomic scope" value="Bacteria"/>
</dbReference>
<dbReference type="GO" id="GO:0031218">
    <property type="term" value="F:arabinogalactan endo-1,4-beta-galactosidase activity"/>
    <property type="evidence" value="ECO:0007669"/>
    <property type="project" value="UniProtKB-EC"/>
</dbReference>
<feature type="signal peptide" evidence="6">
    <location>
        <begin position="1"/>
        <end position="35"/>
    </location>
</feature>
<keyword evidence="5 6" id="KW-0326">Glycosidase</keyword>
<proteinExistence type="inferred from homology"/>
<feature type="chain" id="PRO_5005122976" description="Arabinogalactan endo-beta-1,4-galactanase" evidence="6">
    <location>
        <begin position="36"/>
        <end position="393"/>
    </location>
</feature>
<sequence>MTWRMTMNRRSMLRWSISSAALACLDLAGPLPAFARPAPRSATAGGFAMGADISTLPELEAHGAAFFDGGGAPRDCLKILRAHGVDSIRIKVWNDPGNPDFFPANQSAAAGYNNATHVVALAQRAAALGMRILIDFHYSDWWADPGKQYPPHAWAGKNLAETCALLSAYTTDVLRQLQRAGVRPEWVQIGNEITGGMLWPLGRYDQWDNLAQLLKTGHDAVKAVDPRIKVMLHIDSGGDNGKSRWWFDSAKQRGVAFDVIGLSYYPQWQGALDDLRNNANDLAVRYDKELIVVETAYPWTTSDGDSEPNAMTNTGSTTFPPSPAGQAQFLAAVVDIVKGVPGNRGKGVFWWEPEWIPTPGVGWKLGAGDQWDNNTLFDFHGRALPSLGAFRQR</sequence>
<gene>
    <name evidence="8" type="ORF">BCAS0330</name>
</gene>